<accession>A0A1Q3CZ52</accession>
<name>A0A1Q3CZ52_CEPFO</name>
<keyword evidence="3" id="KW-1185">Reference proteome</keyword>
<organism evidence="2 3">
    <name type="scientific">Cephalotus follicularis</name>
    <name type="common">Albany pitcher plant</name>
    <dbReference type="NCBI Taxonomy" id="3775"/>
    <lineage>
        <taxon>Eukaryota</taxon>
        <taxon>Viridiplantae</taxon>
        <taxon>Streptophyta</taxon>
        <taxon>Embryophyta</taxon>
        <taxon>Tracheophyta</taxon>
        <taxon>Spermatophyta</taxon>
        <taxon>Magnoliopsida</taxon>
        <taxon>eudicotyledons</taxon>
        <taxon>Gunneridae</taxon>
        <taxon>Pentapetalae</taxon>
        <taxon>rosids</taxon>
        <taxon>fabids</taxon>
        <taxon>Oxalidales</taxon>
        <taxon>Cephalotaceae</taxon>
        <taxon>Cephalotus</taxon>
    </lineage>
</organism>
<evidence type="ECO:0000259" key="1">
    <source>
        <dbReference type="Pfam" id="PF13966"/>
    </source>
</evidence>
<dbReference type="InParanoid" id="A0A1Q3CZ52"/>
<reference evidence="3" key="1">
    <citation type="submission" date="2016-04" db="EMBL/GenBank/DDBJ databases">
        <title>Cephalotus genome sequencing.</title>
        <authorList>
            <person name="Fukushima K."/>
            <person name="Hasebe M."/>
            <person name="Fang X."/>
        </authorList>
    </citation>
    <scope>NUCLEOTIDE SEQUENCE [LARGE SCALE GENOMIC DNA]</scope>
    <source>
        <strain evidence="3">cv. St1</strain>
    </source>
</reference>
<feature type="non-terminal residue" evidence="2">
    <location>
        <position position="117"/>
    </location>
</feature>
<dbReference type="Proteomes" id="UP000187406">
    <property type="component" value="Unassembled WGS sequence"/>
</dbReference>
<comment type="caution">
    <text evidence="2">The sequence shown here is derived from an EMBL/GenBank/DDBJ whole genome shotgun (WGS) entry which is preliminary data.</text>
</comment>
<dbReference type="Pfam" id="PF13966">
    <property type="entry name" value="zf-RVT"/>
    <property type="match status" value="1"/>
</dbReference>
<protein>
    <submittedName>
        <fullName evidence="2">Zf-RVT domain-containing protein</fullName>
    </submittedName>
</protein>
<sequence length="117" mass="13479">FSTKRAWESIRASAPHVDWAKLVWNPSCISKHVFCLWLDILGALKTLDRLLDLGILPSGCCVFNYGDNENVDHLFFASPYTQCIWIEVLSKCNIYQPILSWPEEVQWMVDHARGNKP</sequence>
<dbReference type="AlphaFoldDB" id="A0A1Q3CZ52"/>
<feature type="non-terminal residue" evidence="2">
    <location>
        <position position="1"/>
    </location>
</feature>
<feature type="domain" description="Reverse transcriptase zinc-binding" evidence="1">
    <location>
        <begin position="1"/>
        <end position="85"/>
    </location>
</feature>
<dbReference type="InterPro" id="IPR026960">
    <property type="entry name" value="RVT-Znf"/>
</dbReference>
<proteinExistence type="predicted"/>
<evidence type="ECO:0000313" key="2">
    <source>
        <dbReference type="EMBL" id="GAV85494.1"/>
    </source>
</evidence>
<gene>
    <name evidence="2" type="ORF">CFOL_v3_28930</name>
</gene>
<dbReference type="OrthoDB" id="1622315at2759"/>
<evidence type="ECO:0000313" key="3">
    <source>
        <dbReference type="Proteomes" id="UP000187406"/>
    </source>
</evidence>
<dbReference type="EMBL" id="BDDD01003589">
    <property type="protein sequence ID" value="GAV85494.1"/>
    <property type="molecule type" value="Genomic_DNA"/>
</dbReference>